<feature type="transmembrane region" description="Helical" evidence="9">
    <location>
        <begin position="171"/>
        <end position="189"/>
    </location>
</feature>
<keyword evidence="3 9" id="KW-0812">Transmembrane</keyword>
<dbReference type="GO" id="GO:0004427">
    <property type="term" value="F:inorganic diphosphate phosphatase activity"/>
    <property type="evidence" value="ECO:0007669"/>
    <property type="project" value="UniProtKB-UniRule"/>
</dbReference>
<feature type="transmembrane region" description="Helical" evidence="9">
    <location>
        <begin position="724"/>
        <end position="744"/>
    </location>
</feature>
<keyword evidence="9" id="KW-1003">Cell membrane</keyword>
<evidence type="ECO:0000256" key="5">
    <source>
        <dbReference type="ARBA" id="ARBA00022967"/>
    </source>
</evidence>
<evidence type="ECO:0000256" key="4">
    <source>
        <dbReference type="ARBA" id="ARBA00022842"/>
    </source>
</evidence>
<evidence type="ECO:0000256" key="7">
    <source>
        <dbReference type="ARBA" id="ARBA00023065"/>
    </source>
</evidence>
<protein>
    <recommendedName>
        <fullName evidence="9">K(+)-insensitive pyrophosphate-energized proton pump</fullName>
        <ecNumber evidence="9">7.1.3.1</ecNumber>
    </recommendedName>
    <alternativeName>
        <fullName evidence="9">Membrane-bound proton-translocating pyrophosphatase</fullName>
    </alternativeName>
    <alternativeName>
        <fullName evidence="9">Pyrophosphate-energized inorganic pyrophosphatase</fullName>
        <shortName evidence="9">H(+)-PPase</shortName>
    </alternativeName>
</protein>
<evidence type="ECO:0000256" key="8">
    <source>
        <dbReference type="ARBA" id="ARBA00023136"/>
    </source>
</evidence>
<keyword evidence="10" id="KW-0378">Hydrolase</keyword>
<dbReference type="NCBIfam" id="NF001960">
    <property type="entry name" value="PRK00733.3-5"/>
    <property type="match status" value="1"/>
</dbReference>
<evidence type="ECO:0000256" key="2">
    <source>
        <dbReference type="ARBA" id="ARBA00022448"/>
    </source>
</evidence>
<comment type="catalytic activity">
    <reaction evidence="9">
        <text>diphosphate + H2O + H(+)(in) = 2 phosphate + 2 H(+)(out)</text>
        <dbReference type="Rhea" id="RHEA:13973"/>
        <dbReference type="ChEBI" id="CHEBI:15377"/>
        <dbReference type="ChEBI" id="CHEBI:15378"/>
        <dbReference type="ChEBI" id="CHEBI:33019"/>
        <dbReference type="ChEBI" id="CHEBI:43474"/>
        <dbReference type="EC" id="7.1.3.1"/>
    </reaction>
</comment>
<dbReference type="GO" id="GO:0000287">
    <property type="term" value="F:magnesium ion binding"/>
    <property type="evidence" value="ECO:0007669"/>
    <property type="project" value="UniProtKB-UniRule"/>
</dbReference>
<evidence type="ECO:0000256" key="1">
    <source>
        <dbReference type="ARBA" id="ARBA00004127"/>
    </source>
</evidence>
<dbReference type="Pfam" id="PF03030">
    <property type="entry name" value="H_PPase"/>
    <property type="match status" value="1"/>
</dbReference>
<feature type="site" description="Determinant of potassium independence" evidence="9">
    <location>
        <position position="485"/>
    </location>
</feature>
<name>A0A7W3PGU0_9MICO</name>
<evidence type="ECO:0000313" key="10">
    <source>
        <dbReference type="EMBL" id="MBA8811151.1"/>
    </source>
</evidence>
<dbReference type="EC" id="7.1.3.1" evidence="9"/>
<keyword evidence="7 9" id="KW-0406">Ion transport</keyword>
<keyword evidence="2 9" id="KW-0813">Transport</keyword>
<dbReference type="AlphaFoldDB" id="A0A7W3PGU0"/>
<comment type="cofactor">
    <cofactor evidence="9">
        <name>Mg(2+)</name>
        <dbReference type="ChEBI" id="CHEBI:18420"/>
    </cofactor>
</comment>
<feature type="transmembrane region" description="Helical" evidence="9">
    <location>
        <begin position="424"/>
        <end position="445"/>
    </location>
</feature>
<dbReference type="HAMAP" id="MF_01129">
    <property type="entry name" value="PPase_energized_pump"/>
    <property type="match status" value="1"/>
</dbReference>
<dbReference type="GO" id="GO:0012505">
    <property type="term" value="C:endomembrane system"/>
    <property type="evidence" value="ECO:0007669"/>
    <property type="project" value="UniProtKB-SubCell"/>
</dbReference>
<sequence length="767" mass="77228">MLEDGIVFGAGSYTTVAVIAVIAVAALVCAFVLRRQVLAAPDGTAKMQDIGQAVQEGASAYLKRQFRTLVLFAAVVFGLLFLLPGDGGVRVGRSVAFVFGAGFSAAIGYLGMWLAVRANVRVAAAATRPGGRAEGARIAFRTGGVVGMSVVGLGLLGAALVVLVYDVDAPAVLEGFGFGAALLAMFMRVGGGIFTKAADVGADLVGKVEQGIPEDDPRNAATIADNVGDNVGDCAGMAADLFESYAVTLVAALILGKAAMGEEGLVFPLIVTAIGAFVALLGVFITRVRGSESGLAAINRGFYISAVVGAVLAGIAAFVYLPSSFAQVPGTADLSGVTADPRVVSALAVLIGVVLAGVILWVTGYFTGTDKKPTLHVAETSRTGAATVVLSGIGVGFESAVYTAGIIAAAICGVFLLAGGSIPLALFLVALAGCGLLTTVGVIVAMDTFGPVSDNAQGIAEMSGDVDEEGAQILTDLDAVGNTTKAITKGIAIATAVLAATALFGSYADAVSHALGQVGDVGTGLVTSMLSYEIISPVTLVGVILGGATVFLFSGLAIDAVTRAAGAIVFEVRRQFREHPGIMTYEERPEYGKVVDICTRDSLRELVTPGLLAAFAPIAVGFGLGVGPLAGFLAGAIGTGVLMAIFLANSGGAWDNAKKIVEDGKYGGKGSEAHAATVIGDTVGDPFKDTAGPAINPLIKVMNLVALLIAPAVVAVSVPADANHALRIGIALVAAAVAFGAVIWSRVRASRVDAAQQAEQDRTAAAV</sequence>
<evidence type="ECO:0000313" key="11">
    <source>
        <dbReference type="Proteomes" id="UP000540568"/>
    </source>
</evidence>
<dbReference type="InterPro" id="IPR004131">
    <property type="entry name" value="PPase-energised_H-pump"/>
</dbReference>
<evidence type="ECO:0000256" key="9">
    <source>
        <dbReference type="HAMAP-Rule" id="MF_01129"/>
    </source>
</evidence>
<gene>
    <name evidence="9" type="primary">hppA</name>
    <name evidence="10" type="ORF">FHX71_005158</name>
</gene>
<keyword evidence="8 9" id="KW-0472">Membrane</keyword>
<keyword evidence="6 9" id="KW-1133">Transmembrane helix</keyword>
<organism evidence="10 11">
    <name type="scientific">Promicromonospora sukumoe</name>
    <dbReference type="NCBI Taxonomy" id="88382"/>
    <lineage>
        <taxon>Bacteria</taxon>
        <taxon>Bacillati</taxon>
        <taxon>Actinomycetota</taxon>
        <taxon>Actinomycetes</taxon>
        <taxon>Micrococcales</taxon>
        <taxon>Promicromonosporaceae</taxon>
        <taxon>Promicromonospora</taxon>
    </lineage>
</organism>
<dbReference type="Proteomes" id="UP000540568">
    <property type="component" value="Unassembled WGS sequence"/>
</dbReference>
<dbReference type="PIRSF" id="PIRSF001265">
    <property type="entry name" value="H+-PPase"/>
    <property type="match status" value="1"/>
</dbReference>
<feature type="transmembrane region" description="Helical" evidence="9">
    <location>
        <begin position="630"/>
        <end position="649"/>
    </location>
</feature>
<evidence type="ECO:0000256" key="3">
    <source>
        <dbReference type="ARBA" id="ARBA00022692"/>
    </source>
</evidence>
<feature type="transmembrane region" description="Helical" evidence="9">
    <location>
        <begin position="66"/>
        <end position="83"/>
    </location>
</feature>
<comment type="subcellular location">
    <subcellularLocation>
        <location evidence="9">Cell membrane</location>
        <topology evidence="9">Multi-pass membrane protein</topology>
    </subcellularLocation>
    <subcellularLocation>
        <location evidence="1">Endomembrane system</location>
        <topology evidence="1">Multi-pass membrane protein</topology>
    </subcellularLocation>
</comment>
<keyword evidence="5 9" id="KW-1278">Translocase</keyword>
<feature type="transmembrane region" description="Helical" evidence="9">
    <location>
        <begin position="698"/>
        <end position="718"/>
    </location>
</feature>
<dbReference type="PANTHER" id="PTHR31998">
    <property type="entry name" value="K(+)-INSENSITIVE PYROPHOSPHATE-ENERGIZED PROTON PUMP"/>
    <property type="match status" value="1"/>
</dbReference>
<feature type="transmembrane region" description="Helical" evidence="9">
    <location>
        <begin position="138"/>
        <end position="165"/>
    </location>
</feature>
<dbReference type="NCBIfam" id="NF001952">
    <property type="entry name" value="PRK00733.1-4"/>
    <property type="match status" value="1"/>
</dbReference>
<comment type="subunit">
    <text evidence="9">Homodimer.</text>
</comment>
<feature type="transmembrane region" description="Helical" evidence="9">
    <location>
        <begin position="6"/>
        <end position="33"/>
    </location>
</feature>
<comment type="caution">
    <text evidence="10">The sequence shown here is derived from an EMBL/GenBank/DDBJ whole genome shotgun (WGS) entry which is preliminary data.</text>
</comment>
<dbReference type="EMBL" id="JACGWV010000003">
    <property type="protein sequence ID" value="MBA8811151.1"/>
    <property type="molecule type" value="Genomic_DNA"/>
</dbReference>
<dbReference type="GO" id="GO:0005886">
    <property type="term" value="C:plasma membrane"/>
    <property type="evidence" value="ECO:0007669"/>
    <property type="project" value="UniProtKB-SubCell"/>
</dbReference>
<accession>A0A7W3PGU0</accession>
<dbReference type="NCBIfam" id="TIGR01104">
    <property type="entry name" value="V_PPase"/>
    <property type="match status" value="1"/>
</dbReference>
<keyword evidence="9" id="KW-0375">Hydrogen ion transport</keyword>
<feature type="transmembrane region" description="Helical" evidence="9">
    <location>
        <begin position="266"/>
        <end position="289"/>
    </location>
</feature>
<dbReference type="RefSeq" id="WP_182620327.1">
    <property type="nucleotide sequence ID" value="NZ_BAAATF010000009.1"/>
</dbReference>
<feature type="transmembrane region" description="Helical" evidence="9">
    <location>
        <begin position="301"/>
        <end position="323"/>
    </location>
</feature>
<feature type="transmembrane region" description="Helical" evidence="9">
    <location>
        <begin position="343"/>
        <end position="367"/>
    </location>
</feature>
<feature type="transmembrane region" description="Helical" evidence="9">
    <location>
        <begin position="534"/>
        <end position="558"/>
    </location>
</feature>
<comment type="function">
    <text evidence="9">Proton pump that utilizes the energy of pyrophosphate hydrolysis as the driving force for proton movement across the membrane. Generates a proton motive force.</text>
</comment>
<reference evidence="10 11" key="1">
    <citation type="submission" date="2020-07" db="EMBL/GenBank/DDBJ databases">
        <title>Sequencing the genomes of 1000 actinobacteria strains.</title>
        <authorList>
            <person name="Klenk H.-P."/>
        </authorList>
    </citation>
    <scope>NUCLEOTIDE SEQUENCE [LARGE SCALE GENOMIC DNA]</scope>
    <source>
        <strain evidence="10 11">DSM 44121</strain>
    </source>
</reference>
<feature type="transmembrane region" description="Helical" evidence="9">
    <location>
        <begin position="606"/>
        <end position="624"/>
    </location>
</feature>
<keyword evidence="4 9" id="KW-0460">Magnesium</keyword>
<comment type="caution">
    <text evidence="9">Lacks conserved residue(s) required for the propagation of feature annotation.</text>
</comment>
<feature type="transmembrane region" description="Helical" evidence="9">
    <location>
        <begin position="95"/>
        <end position="117"/>
    </location>
</feature>
<proteinExistence type="inferred from homology"/>
<feature type="transmembrane region" description="Helical" evidence="9">
    <location>
        <begin position="388"/>
        <end position="418"/>
    </location>
</feature>
<dbReference type="GO" id="GO:0009678">
    <property type="term" value="F:diphosphate hydrolysis-driven proton transmembrane transporter activity"/>
    <property type="evidence" value="ECO:0007669"/>
    <property type="project" value="UniProtKB-UniRule"/>
</dbReference>
<comment type="similarity">
    <text evidence="9">Belongs to the H(+)-translocating pyrophosphatase (TC 3.A.10) family. K(+)-insensitive subfamily.</text>
</comment>
<keyword evidence="11" id="KW-1185">Reference proteome</keyword>
<evidence type="ECO:0000256" key="6">
    <source>
        <dbReference type="ARBA" id="ARBA00022989"/>
    </source>
</evidence>